<keyword evidence="3" id="KW-1185">Reference proteome</keyword>
<evidence type="ECO:0000313" key="2">
    <source>
        <dbReference type="EMBL" id="TXC71733.1"/>
    </source>
</evidence>
<dbReference type="OrthoDB" id="9808046at2"/>
<dbReference type="InterPro" id="IPR050789">
    <property type="entry name" value="Diverse_Enzym_Activities"/>
</dbReference>
<dbReference type="InterPro" id="IPR001466">
    <property type="entry name" value="Beta-lactam-related"/>
</dbReference>
<dbReference type="AlphaFoldDB" id="A0A5C6UG19"/>
<name>A0A5C6UG19_9SPHN</name>
<dbReference type="PANTHER" id="PTHR43283">
    <property type="entry name" value="BETA-LACTAMASE-RELATED"/>
    <property type="match status" value="1"/>
</dbReference>
<proteinExistence type="predicted"/>
<feature type="domain" description="Beta-lactamase-related" evidence="1">
    <location>
        <begin position="49"/>
        <end position="433"/>
    </location>
</feature>
<dbReference type="InterPro" id="IPR012338">
    <property type="entry name" value="Beta-lactam/transpept-like"/>
</dbReference>
<accession>A0A5C6UG19</accession>
<evidence type="ECO:0000259" key="1">
    <source>
        <dbReference type="Pfam" id="PF00144"/>
    </source>
</evidence>
<comment type="caution">
    <text evidence="2">The sequence shown here is derived from an EMBL/GenBank/DDBJ whole genome shotgun (WGS) entry which is preliminary data.</text>
</comment>
<protein>
    <submittedName>
        <fullName evidence="2">Beta-lactamase family protein</fullName>
    </submittedName>
</protein>
<dbReference type="Proteomes" id="UP000321250">
    <property type="component" value="Unassembled WGS sequence"/>
</dbReference>
<dbReference type="Pfam" id="PF00144">
    <property type="entry name" value="Beta-lactamase"/>
    <property type="match status" value="1"/>
</dbReference>
<dbReference type="PANTHER" id="PTHR43283:SF3">
    <property type="entry name" value="BETA-LACTAMASE FAMILY PROTEIN (AFU_ORTHOLOGUE AFUA_5G07500)"/>
    <property type="match status" value="1"/>
</dbReference>
<dbReference type="RefSeq" id="WP_147083011.1">
    <property type="nucleotide sequence ID" value="NZ_VOQR01000001.1"/>
</dbReference>
<dbReference type="EMBL" id="VOQR01000001">
    <property type="protein sequence ID" value="TXC71733.1"/>
    <property type="molecule type" value="Genomic_DNA"/>
</dbReference>
<organism evidence="2 3">
    <name type="scientific">Sphingomonas ginsenosidivorax</name>
    <dbReference type="NCBI Taxonomy" id="862135"/>
    <lineage>
        <taxon>Bacteria</taxon>
        <taxon>Pseudomonadati</taxon>
        <taxon>Pseudomonadota</taxon>
        <taxon>Alphaproteobacteria</taxon>
        <taxon>Sphingomonadales</taxon>
        <taxon>Sphingomonadaceae</taxon>
        <taxon>Sphingomonas</taxon>
    </lineage>
</organism>
<reference evidence="2 3" key="1">
    <citation type="journal article" date="2013" name="Antonie Van Leeuwenhoek">
        <title>Sphingomonas ginsenosidivorax sp. nov., with the ability to transform ginsenosides.</title>
        <authorList>
            <person name="Jin X.F."/>
            <person name="Kim J.K."/>
            <person name="Liu Q.M."/>
            <person name="Kang M.S."/>
            <person name="He D."/>
            <person name="Jin F.X."/>
            <person name="Kim S.C."/>
            <person name="Im W.T."/>
        </authorList>
    </citation>
    <scope>NUCLEOTIDE SEQUENCE [LARGE SCALE GENOMIC DNA]</scope>
    <source>
        <strain evidence="2 3">KHI67</strain>
    </source>
</reference>
<gene>
    <name evidence="2" type="ORF">FSB78_12835</name>
</gene>
<evidence type="ECO:0000313" key="3">
    <source>
        <dbReference type="Proteomes" id="UP000321250"/>
    </source>
</evidence>
<sequence length="443" mass="46745">MTRTHWITGGIAALAATAAFGQAQRAAVQAPDSGVATTTAALLPNTQGLFAGYVRDDKMPGIVGAFGFGDRPTLFPAAGRIAEGGPVATPDSLWRVYSMTKPITGMAAMMLVEDGRLKLDDPVSKYIPAFKTMTVATNPETSLEGRPARNAITIRMLLTHTAGLGYSINAKGALLKAYEQLGVLPFTVNAQTEMQMRRARPTSLAAFADRVATLPLIAEPGAKWSYSMGLDVMGRVIEVASGMSFERFLQTRMFAPLKMNSTYWSVPRSEVGRLATNYAFVGANRTPLDPAATSAFLTPPSFAYGGAGLVMSARDYDRFLHMLQEGGTLDGVRVMKPETVALGMSNLLPAGVSFGGIGNGNGGTTRSAGMGFGAGGSVVLADMPGGASKGTYGWGGAAGTIGWVDPVRHRRGTVMVNYFPGERWPVRQETIAALAKDAARFAR</sequence>
<dbReference type="SUPFAM" id="SSF56601">
    <property type="entry name" value="beta-lactamase/transpeptidase-like"/>
    <property type="match status" value="1"/>
</dbReference>
<dbReference type="Gene3D" id="3.40.710.10">
    <property type="entry name" value="DD-peptidase/beta-lactamase superfamily"/>
    <property type="match status" value="1"/>
</dbReference>